<protein>
    <recommendedName>
        <fullName evidence="2">Transposase Tc1-like domain-containing protein</fullName>
    </recommendedName>
</protein>
<feature type="compositionally biased region" description="Basic residues" evidence="1">
    <location>
        <begin position="1"/>
        <end position="15"/>
    </location>
</feature>
<accession>A0A3M7SJE8</accession>
<reference evidence="3 4" key="1">
    <citation type="journal article" date="2018" name="Sci. Rep.">
        <title>Genomic signatures of local adaptation to the degree of environmental predictability in rotifers.</title>
        <authorList>
            <person name="Franch-Gras L."/>
            <person name="Hahn C."/>
            <person name="Garcia-Roger E.M."/>
            <person name="Carmona M.J."/>
            <person name="Serra M."/>
            <person name="Gomez A."/>
        </authorList>
    </citation>
    <scope>NUCLEOTIDE SEQUENCE [LARGE SCALE GENOMIC DNA]</scope>
    <source>
        <strain evidence="3">HYR1</strain>
    </source>
</reference>
<dbReference type="GO" id="GO:0006313">
    <property type="term" value="P:DNA transposition"/>
    <property type="evidence" value="ECO:0007669"/>
    <property type="project" value="InterPro"/>
</dbReference>
<gene>
    <name evidence="3" type="ORF">BpHYR1_022672</name>
</gene>
<dbReference type="Pfam" id="PF01498">
    <property type="entry name" value="HTH_Tnp_Tc3_2"/>
    <property type="match status" value="1"/>
</dbReference>
<dbReference type="Proteomes" id="UP000276133">
    <property type="component" value="Unassembled WGS sequence"/>
</dbReference>
<evidence type="ECO:0000313" key="4">
    <source>
        <dbReference type="Proteomes" id="UP000276133"/>
    </source>
</evidence>
<organism evidence="3 4">
    <name type="scientific">Brachionus plicatilis</name>
    <name type="common">Marine rotifer</name>
    <name type="synonym">Brachionus muelleri</name>
    <dbReference type="NCBI Taxonomy" id="10195"/>
    <lineage>
        <taxon>Eukaryota</taxon>
        <taxon>Metazoa</taxon>
        <taxon>Spiralia</taxon>
        <taxon>Gnathifera</taxon>
        <taxon>Rotifera</taxon>
        <taxon>Eurotatoria</taxon>
        <taxon>Monogononta</taxon>
        <taxon>Pseudotrocha</taxon>
        <taxon>Ploima</taxon>
        <taxon>Brachionidae</taxon>
        <taxon>Brachionus</taxon>
    </lineage>
</organism>
<comment type="caution">
    <text evidence="3">The sequence shown here is derived from an EMBL/GenBank/DDBJ whole genome shotgun (WGS) entry which is preliminary data.</text>
</comment>
<dbReference type="EMBL" id="REGN01001283">
    <property type="protein sequence ID" value="RNA35832.1"/>
    <property type="molecule type" value="Genomic_DNA"/>
</dbReference>
<evidence type="ECO:0000313" key="3">
    <source>
        <dbReference type="EMBL" id="RNA35832.1"/>
    </source>
</evidence>
<keyword evidence="4" id="KW-1185">Reference proteome</keyword>
<dbReference type="GO" id="GO:0015074">
    <property type="term" value="P:DNA integration"/>
    <property type="evidence" value="ECO:0007669"/>
    <property type="project" value="InterPro"/>
</dbReference>
<dbReference type="InterPro" id="IPR002492">
    <property type="entry name" value="Transposase_Tc1-like"/>
</dbReference>
<feature type="region of interest" description="Disordered" evidence="1">
    <location>
        <begin position="1"/>
        <end position="25"/>
    </location>
</feature>
<proteinExistence type="predicted"/>
<evidence type="ECO:0000259" key="2">
    <source>
        <dbReference type="Pfam" id="PF01498"/>
    </source>
</evidence>
<feature type="domain" description="Transposase Tc1-like" evidence="2">
    <location>
        <begin position="178"/>
        <end position="236"/>
    </location>
</feature>
<name>A0A3M7SJE8_BRAPC</name>
<evidence type="ECO:0000256" key="1">
    <source>
        <dbReference type="SAM" id="MobiDB-lite"/>
    </source>
</evidence>
<dbReference type="GO" id="GO:0003677">
    <property type="term" value="F:DNA binding"/>
    <property type="evidence" value="ECO:0007669"/>
    <property type="project" value="InterPro"/>
</dbReference>
<dbReference type="AlphaFoldDB" id="A0A3M7SJE8"/>
<dbReference type="OrthoDB" id="4843387at2759"/>
<sequence>MGRVSKRKISSRKNAKKTEKNNENEVFNEAVVNEESSEYMSIQQQEVPQMKHRRFFMMKNLNFSKKKTIDKKLNVKLWNRIWVALDKYNNDSSYKKLSFDCVDEFNDLKRLARKDQFKFFQLTALRFIHNGNLFTVCLERVSRKCVITIKRNYEKTSVVKELQRSVRPRKLNSRDELYILRKVRINPLTSYGQLVSDFSSRFPNATVSKDTERKVLLNKKIQSYTAIKKPLLTLQNGGGSVGIWGCINYKGTRCCSIYTGRINQFVLKVPSEVVTNMIESMPKRVAECIKAKTAKLAGQMPPAKKLAGFMAARIFLAVYFGGLKIRPSSWPAKWPQKTVHVMDRFVLAASNTNKFQIDIKWKKKYFKTYK</sequence>